<dbReference type="PROSITE" id="PS51718">
    <property type="entry name" value="G_DYNAMIN_2"/>
    <property type="match status" value="1"/>
</dbReference>
<dbReference type="PANTHER" id="PTHR11566:SF67">
    <property type="entry name" value="DYNAMIN-LIKE 120 KDA PROTEIN, MITOCHONDRIAL"/>
    <property type="match status" value="1"/>
</dbReference>
<dbReference type="InterPro" id="IPR030381">
    <property type="entry name" value="G_DYNAMIN_dom"/>
</dbReference>
<proteinExistence type="predicted"/>
<evidence type="ECO:0000313" key="5">
    <source>
        <dbReference type="EMBL" id="VDK84304.1"/>
    </source>
</evidence>
<dbReference type="OrthoDB" id="415706at2759"/>
<dbReference type="InterPro" id="IPR022812">
    <property type="entry name" value="Dynamin"/>
</dbReference>
<dbReference type="Pfam" id="PF19434">
    <property type="entry name" value="OPA1_C"/>
    <property type="match status" value="1"/>
</dbReference>
<accession>A0A3P6V1Q0</accession>
<protein>
    <recommendedName>
        <fullName evidence="1">dynamin GTPase</fullName>
        <ecNumber evidence="1">3.6.5.5</ecNumber>
    </recommendedName>
</protein>
<evidence type="ECO:0000256" key="3">
    <source>
        <dbReference type="ARBA" id="ARBA00023134"/>
    </source>
</evidence>
<dbReference type="EC" id="3.6.5.5" evidence="1"/>
<dbReference type="EMBL" id="UYRW01002296">
    <property type="protein sequence ID" value="VDK84304.1"/>
    <property type="molecule type" value="Genomic_DNA"/>
</dbReference>
<dbReference type="SUPFAM" id="SSF52540">
    <property type="entry name" value="P-loop containing nucleoside triphosphate hydrolases"/>
    <property type="match status" value="1"/>
</dbReference>
<dbReference type="GO" id="GO:0031966">
    <property type="term" value="C:mitochondrial membrane"/>
    <property type="evidence" value="ECO:0007669"/>
    <property type="project" value="TreeGrafter"/>
</dbReference>
<dbReference type="GO" id="GO:0016559">
    <property type="term" value="P:peroxisome fission"/>
    <property type="evidence" value="ECO:0007669"/>
    <property type="project" value="TreeGrafter"/>
</dbReference>
<dbReference type="GO" id="GO:0005758">
    <property type="term" value="C:mitochondrial intermembrane space"/>
    <property type="evidence" value="ECO:0007669"/>
    <property type="project" value="TreeGrafter"/>
</dbReference>
<dbReference type="GO" id="GO:0008017">
    <property type="term" value="F:microtubule binding"/>
    <property type="evidence" value="ECO:0007669"/>
    <property type="project" value="TreeGrafter"/>
</dbReference>
<dbReference type="InterPro" id="IPR027417">
    <property type="entry name" value="P-loop_NTPase"/>
</dbReference>
<dbReference type="GO" id="GO:0006897">
    <property type="term" value="P:endocytosis"/>
    <property type="evidence" value="ECO:0007669"/>
    <property type="project" value="TreeGrafter"/>
</dbReference>
<evidence type="ECO:0000256" key="1">
    <source>
        <dbReference type="ARBA" id="ARBA00011980"/>
    </source>
</evidence>
<dbReference type="InterPro" id="IPR045817">
    <property type="entry name" value="OPA1_C"/>
</dbReference>
<feature type="non-terminal residue" evidence="5">
    <location>
        <position position="1"/>
    </location>
</feature>
<dbReference type="GO" id="GO:0005874">
    <property type="term" value="C:microtubule"/>
    <property type="evidence" value="ECO:0007669"/>
    <property type="project" value="TreeGrafter"/>
</dbReference>
<evidence type="ECO:0000313" key="6">
    <source>
        <dbReference type="Proteomes" id="UP000271087"/>
    </source>
</evidence>
<gene>
    <name evidence="5" type="ORF">NOO_LOCUS6944</name>
</gene>
<dbReference type="GO" id="GO:0003924">
    <property type="term" value="F:GTPase activity"/>
    <property type="evidence" value="ECO:0007669"/>
    <property type="project" value="TreeGrafter"/>
</dbReference>
<keyword evidence="3" id="KW-0342">GTP-binding</keyword>
<keyword evidence="2" id="KW-0547">Nucleotide-binding</keyword>
<reference evidence="5 6" key="1">
    <citation type="submission" date="2018-08" db="EMBL/GenBank/DDBJ databases">
        <authorList>
            <person name="Laetsch R D."/>
            <person name="Stevens L."/>
            <person name="Kumar S."/>
            <person name="Blaxter L. M."/>
        </authorList>
    </citation>
    <scope>NUCLEOTIDE SEQUENCE [LARGE SCALE GENOMIC DNA]</scope>
</reference>
<dbReference type="GO" id="GO:0005525">
    <property type="term" value="F:GTP binding"/>
    <property type="evidence" value="ECO:0007669"/>
    <property type="project" value="UniProtKB-KW"/>
</dbReference>
<organism evidence="5 6">
    <name type="scientific">Onchocerca ochengi</name>
    <name type="common">Filarial nematode worm</name>
    <dbReference type="NCBI Taxonomy" id="42157"/>
    <lineage>
        <taxon>Eukaryota</taxon>
        <taxon>Metazoa</taxon>
        <taxon>Ecdysozoa</taxon>
        <taxon>Nematoda</taxon>
        <taxon>Chromadorea</taxon>
        <taxon>Rhabditida</taxon>
        <taxon>Spirurina</taxon>
        <taxon>Spiruromorpha</taxon>
        <taxon>Filarioidea</taxon>
        <taxon>Onchocercidae</taxon>
        <taxon>Onchocerca</taxon>
    </lineage>
</organism>
<name>A0A3P6V1Q0_ONCOC</name>
<dbReference type="GO" id="GO:0008053">
    <property type="term" value="P:mitochondrial fusion"/>
    <property type="evidence" value="ECO:0007669"/>
    <property type="project" value="TreeGrafter"/>
</dbReference>
<evidence type="ECO:0000259" key="4">
    <source>
        <dbReference type="PROSITE" id="PS51718"/>
    </source>
</evidence>
<dbReference type="AlphaFoldDB" id="A0A3P6V1Q0"/>
<evidence type="ECO:0000256" key="2">
    <source>
        <dbReference type="ARBA" id="ARBA00022741"/>
    </source>
</evidence>
<feature type="domain" description="Dynamin-type G" evidence="4">
    <location>
        <begin position="1"/>
        <end position="129"/>
    </location>
</feature>
<dbReference type="GO" id="GO:0048312">
    <property type="term" value="P:intracellular distribution of mitochondria"/>
    <property type="evidence" value="ECO:0007669"/>
    <property type="project" value="TreeGrafter"/>
</dbReference>
<keyword evidence="6" id="KW-1185">Reference proteome</keyword>
<dbReference type="PANTHER" id="PTHR11566">
    <property type="entry name" value="DYNAMIN"/>
    <property type="match status" value="1"/>
</dbReference>
<dbReference type="Proteomes" id="UP000271087">
    <property type="component" value="Unassembled WGS sequence"/>
</dbReference>
<dbReference type="Gene3D" id="3.40.50.300">
    <property type="entry name" value="P-loop containing nucleotide triphosphate hydrolases"/>
    <property type="match status" value="1"/>
</dbReference>
<dbReference type="GO" id="GO:0000266">
    <property type="term" value="P:mitochondrial fission"/>
    <property type="evidence" value="ECO:0007669"/>
    <property type="project" value="TreeGrafter"/>
</dbReference>
<sequence>GSVDAERSNVTDLVSAVDPVGERTILVLTKVDLAEKNFANPDRIKKILEGKLFPMKALGYYAVVTGKDSSTESIESIVKYEEEFFARSKLFKDGILKHSQVTTRNMSFAVSDCFWRMADAFRATRFNLETEWKNNFPRMRELDRDELFDKAKGEILDEIVNLSLVPAEQWEKLLKKKLWDTVATHVFDQILMPACAVDNAGTFNTLIDIKMKHWVDKDLAIKSIQTGWEILSELFRKQMEDDAKHHKDEDNEVFDRLKHAVLTAALNEHQWDKKAMDYLRVIQLNAMEDHVVPDRRSWDNAIEFMTSSIRNRLSETRKLIDEWRGPSFWAQWIYWEKPTVENNLAGKIQEELRNLLIQNPNHPQSLLDDDLTIVRRNLEAKGLKELSSELIRKQWKLIYREHFLERQYQTAIECQGFYPHYKLGFDDTDVDCQAVVFFYRIQKMIDLTCNALRQQITNTEQRRLEREIKDVLDEWAHDIDKKKQYLTGRRVELAEELKQVRHIQERLEEFMVQLQQEKSS</sequence>